<organism evidence="6 7">
    <name type="scientific">Geodia barretti</name>
    <name type="common">Barrett's horny sponge</name>
    <dbReference type="NCBI Taxonomy" id="519541"/>
    <lineage>
        <taxon>Eukaryota</taxon>
        <taxon>Metazoa</taxon>
        <taxon>Porifera</taxon>
        <taxon>Demospongiae</taxon>
        <taxon>Heteroscleromorpha</taxon>
        <taxon>Tetractinellida</taxon>
        <taxon>Astrophorina</taxon>
        <taxon>Geodiidae</taxon>
        <taxon>Geodia</taxon>
    </lineage>
</organism>
<feature type="coiled-coil region" evidence="4">
    <location>
        <begin position="634"/>
        <end position="661"/>
    </location>
</feature>
<dbReference type="Pfam" id="PF06918">
    <property type="entry name" value="DUF1280"/>
    <property type="match status" value="1"/>
</dbReference>
<dbReference type="Gene3D" id="3.30.40.10">
    <property type="entry name" value="Zinc/RING finger domain, C3HC4 (zinc finger)"/>
    <property type="match status" value="1"/>
</dbReference>
<keyword evidence="1 3" id="KW-0863">Zinc-finger</keyword>
<dbReference type="SUPFAM" id="SSF57850">
    <property type="entry name" value="RING/U-box"/>
    <property type="match status" value="1"/>
</dbReference>
<keyword evidence="7" id="KW-1185">Reference proteome</keyword>
<evidence type="ECO:0000256" key="4">
    <source>
        <dbReference type="SAM" id="Coils"/>
    </source>
</evidence>
<dbReference type="PROSITE" id="PS50089">
    <property type="entry name" value="ZF_RING_2"/>
    <property type="match status" value="1"/>
</dbReference>
<sequence length="871" mass="96437">MKTFNIDTTTDQKYVHPKAYCHKCHTIATKRSSGAVVETAVVPVDWESHGTDCWVCKGKAGRPKKATKKRGRPKVDSGKGVANTVLKTAPTSWRAVQPLSLSRFLPPASSLSLHDLQCKLCECIVDRPIKTPCNNLVCAECISSLILNAKSCLQCPCCEEHHELSPTRFVPASDVVLKVIGALLICCDKSSCTAVMNLKHLAEHVKSGCEAHIASFSPSKLTMKQIISRPLQSPPTVVEQKAAASIVKRLLHTSPPVTSSSSGSSTPAPVVKLTTDGTPLSLVRVSTPRVSSRNASRWTMSRRSSNMSAVRCIISGGAPDDQLQHEMAALTDMERQELLKAATPLHISAEETLAMKADLVLPWNKIRIMRRWMKAQGVKLASERSVRRLSQEMLGDNLAATEVPLSQPLRFGVDLKVSPLVYVPDLVGKILQLLEQNDSSGRLTWHNGLIPESEVWVKVAGDKGADTVKLVFQICNVPNPNSVQNTCVFAVFEGRDTVSNLHVALDRYIPQFEHLAATQWRGKEIRLFMSGDYEFLSRMYGISGAQGLHITLGVFYRLWILLETACHQLDLELATRTSPRPTDRKSFQHYSALVKQLAELNEKKTGLVELTSALNSGLADLAIQIPDAESHPLVQMLKEEALSSARKLDEIEREIKEVTANCNKGFPVHDGAFIRSLEQELGSMHVHREAYYGGTFTGNSAHRCLKAVNVDKICAVLPKVASERCPDMEEQAQAVANKYGRALLLFSKCHNLFNSSHYFDDAALSTLLCDIDAFVSYYRGTMGSTFIPKLHMLEDHVVPFIRQWRVGVGMLGEQGVEGIHARFNTLERTYSCMSNRVERLKCVVSEHWRQVCPANVALQPPVQKRTKRDKD</sequence>
<dbReference type="GO" id="GO:0008270">
    <property type="term" value="F:zinc ion binding"/>
    <property type="evidence" value="ECO:0007669"/>
    <property type="project" value="UniProtKB-KW"/>
</dbReference>
<evidence type="ECO:0000313" key="6">
    <source>
        <dbReference type="EMBL" id="CAI8033841.1"/>
    </source>
</evidence>
<keyword evidence="4" id="KW-0175">Coiled coil</keyword>
<gene>
    <name evidence="6" type="ORF">GBAR_LOCUS19086</name>
</gene>
<keyword evidence="2" id="KW-0862">Zinc</keyword>
<name>A0AA35SRZ2_GEOBA</name>
<dbReference type="InterPro" id="IPR035714">
    <property type="entry name" value="RAG1_imp-bd"/>
</dbReference>
<comment type="caution">
    <text evidence="6">The sequence shown here is derived from an EMBL/GenBank/DDBJ whole genome shotgun (WGS) entry which is preliminary data.</text>
</comment>
<accession>A0AA35SRZ2</accession>
<keyword evidence="1 3" id="KW-0479">Metal-binding</keyword>
<evidence type="ECO:0000259" key="5">
    <source>
        <dbReference type="PROSITE" id="PS50089"/>
    </source>
</evidence>
<evidence type="ECO:0000256" key="3">
    <source>
        <dbReference type="PROSITE-ProRule" id="PRU00175"/>
    </source>
</evidence>
<dbReference type="Proteomes" id="UP001174909">
    <property type="component" value="Unassembled WGS sequence"/>
</dbReference>
<dbReference type="AlphaFoldDB" id="A0AA35SRZ2"/>
<evidence type="ECO:0000313" key="7">
    <source>
        <dbReference type="Proteomes" id="UP001174909"/>
    </source>
</evidence>
<dbReference type="InterPro" id="IPR009689">
    <property type="entry name" value="DUF1280"/>
</dbReference>
<reference evidence="6" key="1">
    <citation type="submission" date="2023-03" db="EMBL/GenBank/DDBJ databases">
        <authorList>
            <person name="Steffen K."/>
            <person name="Cardenas P."/>
        </authorList>
    </citation>
    <scope>NUCLEOTIDE SEQUENCE</scope>
</reference>
<dbReference type="InterPro" id="IPR013083">
    <property type="entry name" value="Znf_RING/FYVE/PHD"/>
</dbReference>
<feature type="domain" description="RING-type" evidence="5">
    <location>
        <begin position="118"/>
        <end position="159"/>
    </location>
</feature>
<evidence type="ECO:0000256" key="1">
    <source>
        <dbReference type="ARBA" id="ARBA00022771"/>
    </source>
</evidence>
<dbReference type="InterPro" id="IPR001841">
    <property type="entry name" value="Znf_RING"/>
</dbReference>
<proteinExistence type="predicted"/>
<dbReference type="PANTHER" id="PTHR31424">
    <property type="entry name" value="PROTEIN CBG23806"/>
    <property type="match status" value="1"/>
</dbReference>
<protein>
    <submittedName>
        <fullName evidence="6">V(D)J recombination-activating protein 1</fullName>
    </submittedName>
</protein>
<evidence type="ECO:0000256" key="2">
    <source>
        <dbReference type="ARBA" id="ARBA00022833"/>
    </source>
</evidence>
<dbReference type="EMBL" id="CASHTH010002697">
    <property type="protein sequence ID" value="CAI8033841.1"/>
    <property type="molecule type" value="Genomic_DNA"/>
</dbReference>
<dbReference type="Pfam" id="PF12560">
    <property type="entry name" value="RAG1_imp_bd"/>
    <property type="match status" value="1"/>
</dbReference>